<keyword evidence="2" id="KW-1185">Reference proteome</keyword>
<proteinExistence type="predicted"/>
<dbReference type="Proteomes" id="UP000646827">
    <property type="component" value="Unassembled WGS sequence"/>
</dbReference>
<reference evidence="1 2" key="1">
    <citation type="submission" date="2020-12" db="EMBL/GenBank/DDBJ databases">
        <title>Metabolic potential, ecology and presence of endohyphal bacteria is reflected in genomic diversity of Mucoromycotina.</title>
        <authorList>
            <person name="Muszewska A."/>
            <person name="Okrasinska A."/>
            <person name="Steczkiewicz K."/>
            <person name="Drgas O."/>
            <person name="Orlowska M."/>
            <person name="Perlinska-Lenart U."/>
            <person name="Aleksandrzak-Piekarczyk T."/>
            <person name="Szatraj K."/>
            <person name="Zielenkiewicz U."/>
            <person name="Pilsyk S."/>
            <person name="Malc E."/>
            <person name="Mieczkowski P."/>
            <person name="Kruszewska J.S."/>
            <person name="Biernat P."/>
            <person name="Pawlowska J."/>
        </authorList>
    </citation>
    <scope>NUCLEOTIDE SEQUENCE [LARGE SCALE GENOMIC DNA]</scope>
    <source>
        <strain evidence="1 2">CBS 142.35</strain>
    </source>
</reference>
<comment type="caution">
    <text evidence="1">The sequence shown here is derived from an EMBL/GenBank/DDBJ whole genome shotgun (WGS) entry which is preliminary data.</text>
</comment>
<organism evidence="1 2">
    <name type="scientific">Circinella minor</name>
    <dbReference type="NCBI Taxonomy" id="1195481"/>
    <lineage>
        <taxon>Eukaryota</taxon>
        <taxon>Fungi</taxon>
        <taxon>Fungi incertae sedis</taxon>
        <taxon>Mucoromycota</taxon>
        <taxon>Mucoromycotina</taxon>
        <taxon>Mucoromycetes</taxon>
        <taxon>Mucorales</taxon>
        <taxon>Lichtheimiaceae</taxon>
        <taxon>Circinella</taxon>
    </lineage>
</organism>
<dbReference type="OrthoDB" id="2253905at2759"/>
<protein>
    <submittedName>
        <fullName evidence="1">Uncharacterized protein</fullName>
    </submittedName>
</protein>
<gene>
    <name evidence="1" type="ORF">INT45_012278</name>
</gene>
<evidence type="ECO:0000313" key="2">
    <source>
        <dbReference type="Proteomes" id="UP000646827"/>
    </source>
</evidence>
<sequence length="123" mass="14162">MTIKISQLRSLSFSQHKKAHPRKKSLSVKISKEPPVIHKIEQDKLEYTFECIFDPVVCHDSEEDHPDLLFGGNKKRLCKPWEVPPYADEPRQNNTMSLVFKRFTGWGPKHKSNQAIVPAISPV</sequence>
<evidence type="ECO:0000313" key="1">
    <source>
        <dbReference type="EMBL" id="KAG2222979.1"/>
    </source>
</evidence>
<dbReference type="EMBL" id="JAEPRB010000070">
    <property type="protein sequence ID" value="KAG2222979.1"/>
    <property type="molecule type" value="Genomic_DNA"/>
</dbReference>
<dbReference type="AlphaFoldDB" id="A0A8H7S5A1"/>
<accession>A0A8H7S5A1</accession>
<name>A0A8H7S5A1_9FUNG</name>